<evidence type="ECO:0000259" key="8">
    <source>
        <dbReference type="Pfam" id="PF09115"/>
    </source>
</evidence>
<dbReference type="InterPro" id="IPR050238">
    <property type="entry name" value="DNA_Rep/Repair_Clamp_Loader"/>
</dbReference>
<evidence type="ECO:0000256" key="1">
    <source>
        <dbReference type="ARBA" id="ARBA00012417"/>
    </source>
</evidence>
<keyword evidence="4 9" id="KW-0548">Nucleotidyltransferase</keyword>
<feature type="domain" description="DNA polymerase III delta subunit C-terminal" evidence="8">
    <location>
        <begin position="212"/>
        <end position="325"/>
    </location>
</feature>
<evidence type="ECO:0000313" key="9">
    <source>
        <dbReference type="EMBL" id="MBE9396292.1"/>
    </source>
</evidence>
<dbReference type="EMBL" id="JADEYS010000002">
    <property type="protein sequence ID" value="MBE9396292.1"/>
    <property type="molecule type" value="Genomic_DNA"/>
</dbReference>
<dbReference type="InterPro" id="IPR015199">
    <property type="entry name" value="DNA_pol_III_delta_C"/>
</dbReference>
<reference evidence="9" key="1">
    <citation type="submission" date="2020-10" db="EMBL/GenBank/DDBJ databases">
        <title>Bacterium isolated from coastal waters sediment.</title>
        <authorList>
            <person name="Chen R.-J."/>
            <person name="Lu D.-C."/>
            <person name="Zhu K.-L."/>
            <person name="Du Z.-J."/>
        </authorList>
    </citation>
    <scope>NUCLEOTIDE SEQUENCE</scope>
    <source>
        <strain evidence="9">N1Y112</strain>
    </source>
</reference>
<keyword evidence="3 9" id="KW-0808">Transferase</keyword>
<dbReference type="Pfam" id="PF13177">
    <property type="entry name" value="DNA_pol3_delta2"/>
    <property type="match status" value="1"/>
</dbReference>
<dbReference type="GO" id="GO:0009360">
    <property type="term" value="C:DNA polymerase III complex"/>
    <property type="evidence" value="ECO:0007669"/>
    <property type="project" value="InterPro"/>
</dbReference>
<evidence type="ECO:0000313" key="10">
    <source>
        <dbReference type="Proteomes" id="UP000640333"/>
    </source>
</evidence>
<sequence>MAKAEVFPWLGECWTHLCGLHERRRLPHALIVHGVQGIGKSNFATAFAHYLLCQSPVADQPCGTCRACELNNANGHPDLYVLEPDEPGKPIKVDQIRALTDFICRTAQQGGYRVVVINPADAMNVAAANALLKMLEEPGRDTVLMLLTDRLGQVMPTIKSRCQRVECPLPDESVAAAFVADTLELDSDEATRILRINNGAPMSALAYNESNQAELRSQLVKGLADVLKQRRTVVEVAQSWQKADLELLLGWFYSMLVDISRAKLTQSEAMQQADAHNMLLAVSRKCDSVKVFELAELVQEERKSLILRQNANKQMLLERVLLAWSAIAR</sequence>
<evidence type="ECO:0000256" key="3">
    <source>
        <dbReference type="ARBA" id="ARBA00022679"/>
    </source>
</evidence>
<evidence type="ECO:0000256" key="2">
    <source>
        <dbReference type="ARBA" id="ARBA00014363"/>
    </source>
</evidence>
<dbReference type="SUPFAM" id="SSF52540">
    <property type="entry name" value="P-loop containing nucleoside triphosphate hydrolases"/>
    <property type="match status" value="1"/>
</dbReference>
<dbReference type="GO" id="GO:0003677">
    <property type="term" value="F:DNA binding"/>
    <property type="evidence" value="ECO:0007669"/>
    <property type="project" value="InterPro"/>
</dbReference>
<dbReference type="Gene3D" id="1.20.272.10">
    <property type="match status" value="1"/>
</dbReference>
<dbReference type="RefSeq" id="WP_193951837.1">
    <property type="nucleotide sequence ID" value="NZ_JADEYS010000002.1"/>
</dbReference>
<dbReference type="InterPro" id="IPR027417">
    <property type="entry name" value="P-loop_NTPase"/>
</dbReference>
<dbReference type="EC" id="2.7.7.7" evidence="1"/>
<dbReference type="GO" id="GO:0003887">
    <property type="term" value="F:DNA-directed DNA polymerase activity"/>
    <property type="evidence" value="ECO:0007669"/>
    <property type="project" value="UniProtKB-KW"/>
</dbReference>
<dbReference type="NCBIfam" id="TIGR00678">
    <property type="entry name" value="holB"/>
    <property type="match status" value="1"/>
</dbReference>
<protein>
    <recommendedName>
        <fullName evidence="2">DNA polymerase III subunit delta'</fullName>
        <ecNumber evidence="1">2.7.7.7</ecNumber>
    </recommendedName>
</protein>
<keyword evidence="5" id="KW-0235">DNA replication</keyword>
<evidence type="ECO:0000256" key="7">
    <source>
        <dbReference type="ARBA" id="ARBA00049244"/>
    </source>
</evidence>
<keyword evidence="6" id="KW-0239">DNA-directed DNA polymerase</keyword>
<comment type="caution">
    <text evidence="9">The sequence shown here is derived from an EMBL/GenBank/DDBJ whole genome shotgun (WGS) entry which is preliminary data.</text>
</comment>
<dbReference type="GO" id="GO:0006261">
    <property type="term" value="P:DNA-templated DNA replication"/>
    <property type="evidence" value="ECO:0007669"/>
    <property type="project" value="TreeGrafter"/>
</dbReference>
<evidence type="ECO:0000256" key="5">
    <source>
        <dbReference type="ARBA" id="ARBA00022705"/>
    </source>
</evidence>
<accession>A0A8J7FA87</accession>
<dbReference type="Gene3D" id="3.40.50.300">
    <property type="entry name" value="P-loop containing nucleotide triphosphate hydrolases"/>
    <property type="match status" value="1"/>
</dbReference>
<evidence type="ECO:0000256" key="4">
    <source>
        <dbReference type="ARBA" id="ARBA00022695"/>
    </source>
</evidence>
<evidence type="ECO:0000256" key="6">
    <source>
        <dbReference type="ARBA" id="ARBA00022932"/>
    </source>
</evidence>
<comment type="catalytic activity">
    <reaction evidence="7">
        <text>DNA(n) + a 2'-deoxyribonucleoside 5'-triphosphate = DNA(n+1) + diphosphate</text>
        <dbReference type="Rhea" id="RHEA:22508"/>
        <dbReference type="Rhea" id="RHEA-COMP:17339"/>
        <dbReference type="Rhea" id="RHEA-COMP:17340"/>
        <dbReference type="ChEBI" id="CHEBI:33019"/>
        <dbReference type="ChEBI" id="CHEBI:61560"/>
        <dbReference type="ChEBI" id="CHEBI:173112"/>
        <dbReference type="EC" id="2.7.7.7"/>
    </reaction>
</comment>
<dbReference type="Proteomes" id="UP000640333">
    <property type="component" value="Unassembled WGS sequence"/>
</dbReference>
<dbReference type="PANTHER" id="PTHR11669:SF8">
    <property type="entry name" value="DNA POLYMERASE III SUBUNIT DELTA"/>
    <property type="match status" value="1"/>
</dbReference>
<dbReference type="NCBIfam" id="NF004310">
    <property type="entry name" value="PRK05707.1"/>
    <property type="match status" value="1"/>
</dbReference>
<organism evidence="9 10">
    <name type="scientific">Pontibacterium sinense</name>
    <dbReference type="NCBI Taxonomy" id="2781979"/>
    <lineage>
        <taxon>Bacteria</taxon>
        <taxon>Pseudomonadati</taxon>
        <taxon>Pseudomonadota</taxon>
        <taxon>Gammaproteobacteria</taxon>
        <taxon>Oceanospirillales</taxon>
        <taxon>Oceanospirillaceae</taxon>
        <taxon>Pontibacterium</taxon>
    </lineage>
</organism>
<dbReference type="GO" id="GO:0008408">
    <property type="term" value="F:3'-5' exonuclease activity"/>
    <property type="evidence" value="ECO:0007669"/>
    <property type="project" value="InterPro"/>
</dbReference>
<dbReference type="PANTHER" id="PTHR11669">
    <property type="entry name" value="REPLICATION FACTOR C / DNA POLYMERASE III GAMMA-TAU SUBUNIT"/>
    <property type="match status" value="1"/>
</dbReference>
<gene>
    <name evidence="9" type="ORF">IOQ59_03330</name>
</gene>
<dbReference type="AlphaFoldDB" id="A0A8J7FA87"/>
<proteinExistence type="predicted"/>
<keyword evidence="10" id="KW-1185">Reference proteome</keyword>
<dbReference type="Pfam" id="PF09115">
    <property type="entry name" value="DNApol3-delta_C"/>
    <property type="match status" value="1"/>
</dbReference>
<dbReference type="InterPro" id="IPR004622">
    <property type="entry name" value="DNA_pol_HolB"/>
</dbReference>
<name>A0A8J7FA87_9GAMM</name>